<evidence type="ECO:0000256" key="5">
    <source>
        <dbReference type="ARBA" id="ARBA00022679"/>
    </source>
</evidence>
<sequence length="159" mass="17857">MAAIKMVRVDYRLIHGQVITKWVKQANASQIIIINDELSKDPFMSSIYTMAAPPQIKVHVYSKEQAVQLYKENEFGSGNAFLLFRNVQDAKECLERGIVYPALNIGGIASEPGKKMIVGQVYLSKQEYGDLAEIYASGVKIDVQVLPNETRIQFSDIKM</sequence>
<keyword evidence="4" id="KW-0762">Sugar transport</keyword>
<dbReference type="OrthoDB" id="9788818at2"/>
<dbReference type="InterPro" id="IPR036667">
    <property type="entry name" value="PTS_IIB_sorbose-sp_sf"/>
</dbReference>
<evidence type="ECO:0000256" key="3">
    <source>
        <dbReference type="ARBA" id="ARBA00022490"/>
    </source>
</evidence>
<keyword evidence="7" id="KW-0418">Kinase</keyword>
<comment type="subcellular location">
    <subcellularLocation>
        <location evidence="1">Cytoplasm</location>
    </subcellularLocation>
</comment>
<evidence type="ECO:0000256" key="7">
    <source>
        <dbReference type="ARBA" id="ARBA00022777"/>
    </source>
</evidence>
<dbReference type="GO" id="GO:0008982">
    <property type="term" value="F:protein-N(PI)-phosphohistidine-sugar phosphotransferase activity"/>
    <property type="evidence" value="ECO:0007669"/>
    <property type="project" value="InterPro"/>
</dbReference>
<keyword evidence="3" id="KW-0963">Cytoplasm</keyword>
<organism evidence="9 10">
    <name type="scientific">Clostridium innocuum</name>
    <dbReference type="NCBI Taxonomy" id="1522"/>
    <lineage>
        <taxon>Bacteria</taxon>
        <taxon>Bacillati</taxon>
        <taxon>Bacillota</taxon>
        <taxon>Clostridia</taxon>
        <taxon>Eubacteriales</taxon>
        <taxon>Clostridiaceae</taxon>
        <taxon>Clostridium</taxon>
    </lineage>
</organism>
<name>A0A3E2VEI4_CLOIN</name>
<evidence type="ECO:0000259" key="8">
    <source>
        <dbReference type="PROSITE" id="PS51101"/>
    </source>
</evidence>
<dbReference type="RefSeq" id="WP_117444950.1">
    <property type="nucleotide sequence ID" value="NZ_JAJFEN010000082.1"/>
</dbReference>
<dbReference type="AlphaFoldDB" id="A0A3E2VEI4"/>
<accession>A0A3E2VEI4</accession>
<reference evidence="9 10" key="1">
    <citation type="submission" date="2018-08" db="EMBL/GenBank/DDBJ databases">
        <title>A genome reference for cultivated species of the human gut microbiota.</title>
        <authorList>
            <person name="Zou Y."/>
            <person name="Xue W."/>
            <person name="Luo G."/>
        </authorList>
    </citation>
    <scope>NUCLEOTIDE SEQUENCE [LARGE SCALE GENOMIC DNA]</scope>
    <source>
        <strain evidence="9 10">OF01-2LB</strain>
    </source>
</reference>
<dbReference type="Gene3D" id="3.40.35.10">
    <property type="entry name" value="Phosphotransferase system, sorbose subfamily IIB component"/>
    <property type="match status" value="1"/>
</dbReference>
<keyword evidence="6" id="KW-0598">Phosphotransferase system</keyword>
<proteinExistence type="predicted"/>
<dbReference type="GO" id="GO:0016301">
    <property type="term" value="F:kinase activity"/>
    <property type="evidence" value="ECO:0007669"/>
    <property type="project" value="UniProtKB-KW"/>
</dbReference>
<dbReference type="PROSITE" id="PS51101">
    <property type="entry name" value="PTS_EIIB_TYPE_4"/>
    <property type="match status" value="1"/>
</dbReference>
<gene>
    <name evidence="9" type="ORF">DXA38_21455</name>
</gene>
<dbReference type="EMBL" id="QVEV01000063">
    <property type="protein sequence ID" value="RGC09006.1"/>
    <property type="molecule type" value="Genomic_DNA"/>
</dbReference>
<comment type="caution">
    <text evidence="9">The sequence shown here is derived from an EMBL/GenBank/DDBJ whole genome shotgun (WGS) entry which is preliminary data.</text>
</comment>
<dbReference type="SUPFAM" id="SSF52728">
    <property type="entry name" value="PTS IIb component"/>
    <property type="match status" value="1"/>
</dbReference>
<evidence type="ECO:0000256" key="4">
    <source>
        <dbReference type="ARBA" id="ARBA00022597"/>
    </source>
</evidence>
<evidence type="ECO:0000256" key="6">
    <source>
        <dbReference type="ARBA" id="ARBA00022683"/>
    </source>
</evidence>
<feature type="domain" description="PTS EIIB type-4" evidence="8">
    <location>
        <begin position="1"/>
        <end position="159"/>
    </location>
</feature>
<dbReference type="Proteomes" id="UP000260025">
    <property type="component" value="Unassembled WGS sequence"/>
</dbReference>
<evidence type="ECO:0000256" key="1">
    <source>
        <dbReference type="ARBA" id="ARBA00004496"/>
    </source>
</evidence>
<evidence type="ECO:0000313" key="9">
    <source>
        <dbReference type="EMBL" id="RGC09006.1"/>
    </source>
</evidence>
<dbReference type="GO" id="GO:0009401">
    <property type="term" value="P:phosphoenolpyruvate-dependent sugar phosphotransferase system"/>
    <property type="evidence" value="ECO:0007669"/>
    <property type="project" value="UniProtKB-KW"/>
</dbReference>
<dbReference type="GO" id="GO:0005737">
    <property type="term" value="C:cytoplasm"/>
    <property type="evidence" value="ECO:0007669"/>
    <property type="project" value="UniProtKB-SubCell"/>
</dbReference>
<protein>
    <submittedName>
        <fullName evidence="9">PTS mannose/fructose/sorbose transporter subunit IIB</fullName>
    </submittedName>
</protein>
<keyword evidence="2" id="KW-0813">Transport</keyword>
<keyword evidence="5" id="KW-0808">Transferase</keyword>
<evidence type="ECO:0000256" key="2">
    <source>
        <dbReference type="ARBA" id="ARBA00022448"/>
    </source>
</evidence>
<dbReference type="Pfam" id="PF03830">
    <property type="entry name" value="PTSIIB_sorb"/>
    <property type="match status" value="1"/>
</dbReference>
<evidence type="ECO:0000313" key="10">
    <source>
        <dbReference type="Proteomes" id="UP000260025"/>
    </source>
</evidence>
<dbReference type="InterPro" id="IPR004720">
    <property type="entry name" value="PTS_IIB_sorbose-sp"/>
</dbReference>